<feature type="compositionally biased region" description="Pro residues" evidence="2">
    <location>
        <begin position="158"/>
        <end position="169"/>
    </location>
</feature>
<keyword evidence="1" id="KW-0175">Coiled coil</keyword>
<dbReference type="InterPro" id="IPR048379">
    <property type="entry name" value="Rad26-like_C"/>
</dbReference>
<feature type="coiled-coil region" evidence="1">
    <location>
        <begin position="190"/>
        <end position="235"/>
    </location>
</feature>
<dbReference type="InterPro" id="IPR048380">
    <property type="entry name" value="Rad26-like_N"/>
</dbReference>
<sequence length="851" mass="93546">MDEFSDDGFDDLDDSILQEIENNALQFTQAQKLAQSQAAPTQPLAYEYGVEDDDLDDTVVIDERDLQPARPGVASALPAQQAQRLGVGLAGKQQWNQQFPRLPVPPQPLHQRPAYPARQQLPPPRSQFSQFPSALASQRFHPTIPQRPGPSQSQFSRPAPPPVTRPYPAQPSQAPHGAHSVGPGQHGNILAALQDKLAALETELTAAKGEAAILRSKYEKSNVAHDEEVARLRRQNAENASKQERAIEAALAAERSASTELQFARQDLREGLGRAKPRRKDGSTTPKKTKSWGIADGFDGIEMTGSPSKLQAQKRKDTAPTVVAQGERTPSKGKRKRPAVDSPTFALETHSGDGVSEAVPLPQIKAALPRQAFVGRGDLSLDFLKLALDHSIDHDQPLTFDLFSQFSFPSDQSRSFATIIFERLPRMGNAQDPCSLLVDFADLLIDMWQQCLKERYHFPIFYLGTLLSFTLQLHAGGVAPRIISSLIPVCTTTCRLVALPRFNSIDGDISDHPDSFIRQLSADYTIPQTMTLLNLAAVGCLAPPIDDAESNPNKQSPQAEFWRTVDMEFVIIMLSTKQPEEWWFPMISLLSTSVLPTSLGPMPSPISSPFAKSNDTESSKLIAEVANAIIDRVSVCLVELPRWAPLGSALELRVRLAILDALVLFTSSPFCFDRIARWDVAIQRLVTVLCWAIDQLYDVDSSFPFQGPGQEPPPKETFMELGKGYHRDEEEKQLEALFEGLELESGDDDAFGQHTPSLLCRIISQALLLLHALVTDPRTSDTVDMTRQLATSSGGSQRYLLALARLSFAEEDLVLEAGIDAETVERAHALLEMAVTPDEGEEMGDLFGPVA</sequence>
<reference evidence="6" key="1">
    <citation type="submission" date="2023-06" db="EMBL/GenBank/DDBJ databases">
        <title>Genome-scale phylogeny and comparative genomics of the fungal order Sordariales.</title>
        <authorList>
            <consortium name="Lawrence Berkeley National Laboratory"/>
            <person name="Hensen N."/>
            <person name="Bonometti L."/>
            <person name="Westerberg I."/>
            <person name="Brannstrom I.O."/>
            <person name="Guillou S."/>
            <person name="Cros-Aarteil S."/>
            <person name="Calhoun S."/>
            <person name="Haridas S."/>
            <person name="Kuo A."/>
            <person name="Mondo S."/>
            <person name="Pangilinan J."/>
            <person name="Riley R."/>
            <person name="Labutti K."/>
            <person name="Andreopoulos B."/>
            <person name="Lipzen A."/>
            <person name="Chen C."/>
            <person name="Yanf M."/>
            <person name="Daum C."/>
            <person name="Ng V."/>
            <person name="Clum A."/>
            <person name="Steindorff A."/>
            <person name="Ohm R."/>
            <person name="Martin F."/>
            <person name="Silar P."/>
            <person name="Natvig D."/>
            <person name="Lalanne C."/>
            <person name="Gautier V."/>
            <person name="Ament-Velasquez S.L."/>
            <person name="Kruys A."/>
            <person name="Hutchinson M.I."/>
            <person name="Powell A.J."/>
            <person name="Barry K."/>
            <person name="Miller A.N."/>
            <person name="Grigoriev I.V."/>
            <person name="Debuchy R."/>
            <person name="Gladieux P."/>
            <person name="Thoren M.H."/>
            <person name="Johannesson H."/>
        </authorList>
    </citation>
    <scope>NUCLEOTIDE SEQUENCE</scope>
    <source>
        <strain evidence="6">CBS 606.72</strain>
    </source>
</reference>
<dbReference type="EMBL" id="JAULSU010000004">
    <property type="protein sequence ID" value="KAK0621033.1"/>
    <property type="molecule type" value="Genomic_DNA"/>
</dbReference>
<organism evidence="6 7">
    <name type="scientific">Immersiella caudata</name>
    <dbReference type="NCBI Taxonomy" id="314043"/>
    <lineage>
        <taxon>Eukaryota</taxon>
        <taxon>Fungi</taxon>
        <taxon>Dikarya</taxon>
        <taxon>Ascomycota</taxon>
        <taxon>Pezizomycotina</taxon>
        <taxon>Sordariomycetes</taxon>
        <taxon>Sordariomycetidae</taxon>
        <taxon>Sordariales</taxon>
        <taxon>Lasiosphaeriaceae</taxon>
        <taxon>Immersiella</taxon>
    </lineage>
</organism>
<dbReference type="Proteomes" id="UP001175000">
    <property type="component" value="Unassembled WGS sequence"/>
</dbReference>
<proteinExistence type="predicted"/>
<gene>
    <name evidence="6" type="ORF">B0T14DRAFT_429255</name>
</gene>
<evidence type="ECO:0000256" key="2">
    <source>
        <dbReference type="SAM" id="MobiDB-lite"/>
    </source>
</evidence>
<evidence type="ECO:0000259" key="3">
    <source>
        <dbReference type="Pfam" id="PF12331"/>
    </source>
</evidence>
<dbReference type="Pfam" id="PF21046">
    <property type="entry name" value="Rad26-like_C"/>
    <property type="match status" value="1"/>
</dbReference>
<evidence type="ECO:0000259" key="5">
    <source>
        <dbReference type="Pfam" id="PF21048"/>
    </source>
</evidence>
<feature type="domain" description="Rad26-like N-terminal" evidence="5">
    <location>
        <begin position="383"/>
        <end position="431"/>
    </location>
</feature>
<protein>
    <recommendedName>
        <fullName evidence="8">DNA repair protein Rad26</fullName>
    </recommendedName>
</protein>
<evidence type="ECO:0000313" key="6">
    <source>
        <dbReference type="EMBL" id="KAK0621033.1"/>
    </source>
</evidence>
<name>A0AA39WSY7_9PEZI</name>
<comment type="caution">
    <text evidence="6">The sequence shown here is derived from an EMBL/GenBank/DDBJ whole genome shotgun (WGS) entry which is preliminary data.</text>
</comment>
<evidence type="ECO:0008006" key="8">
    <source>
        <dbReference type="Google" id="ProtNLM"/>
    </source>
</evidence>
<dbReference type="InterPro" id="IPR022093">
    <property type="entry name" value="Rad26-like_helical"/>
</dbReference>
<feature type="domain" description="Rad26-like helical repeats" evidence="3">
    <location>
        <begin position="489"/>
        <end position="774"/>
    </location>
</feature>
<evidence type="ECO:0000313" key="7">
    <source>
        <dbReference type="Proteomes" id="UP001175000"/>
    </source>
</evidence>
<evidence type="ECO:0000256" key="1">
    <source>
        <dbReference type="SAM" id="Coils"/>
    </source>
</evidence>
<evidence type="ECO:0000259" key="4">
    <source>
        <dbReference type="Pfam" id="PF21046"/>
    </source>
</evidence>
<feature type="domain" description="Rad26-like C-terminal" evidence="4">
    <location>
        <begin position="784"/>
        <end position="847"/>
    </location>
</feature>
<feature type="region of interest" description="Disordered" evidence="2">
    <location>
        <begin position="98"/>
        <end position="186"/>
    </location>
</feature>
<dbReference type="AlphaFoldDB" id="A0AA39WSY7"/>
<dbReference type="Pfam" id="PF12331">
    <property type="entry name" value="Rad26-like_helical_rpts"/>
    <property type="match status" value="1"/>
</dbReference>
<keyword evidence="7" id="KW-1185">Reference proteome</keyword>
<feature type="region of interest" description="Disordered" evidence="2">
    <location>
        <begin position="268"/>
        <end position="355"/>
    </location>
</feature>
<dbReference type="Pfam" id="PF21048">
    <property type="entry name" value="Rad26-like_N"/>
    <property type="match status" value="1"/>
</dbReference>
<accession>A0AA39WSY7</accession>